<evidence type="ECO:0000313" key="4">
    <source>
        <dbReference type="EMBL" id="KAK7313152.1"/>
    </source>
</evidence>
<gene>
    <name evidence="4" type="ORF">VNO77_37614</name>
</gene>
<proteinExistence type="inferred from homology"/>
<accession>A0AAN9K931</accession>
<organism evidence="4 5">
    <name type="scientific">Canavalia gladiata</name>
    <name type="common">Sword bean</name>
    <name type="synonym">Dolichos gladiatus</name>
    <dbReference type="NCBI Taxonomy" id="3824"/>
    <lineage>
        <taxon>Eukaryota</taxon>
        <taxon>Viridiplantae</taxon>
        <taxon>Streptophyta</taxon>
        <taxon>Embryophyta</taxon>
        <taxon>Tracheophyta</taxon>
        <taxon>Spermatophyta</taxon>
        <taxon>Magnoliopsida</taxon>
        <taxon>eudicotyledons</taxon>
        <taxon>Gunneridae</taxon>
        <taxon>Pentapetalae</taxon>
        <taxon>rosids</taxon>
        <taxon>fabids</taxon>
        <taxon>Fabales</taxon>
        <taxon>Fabaceae</taxon>
        <taxon>Papilionoideae</taxon>
        <taxon>50 kb inversion clade</taxon>
        <taxon>NPAAA clade</taxon>
        <taxon>indigoferoid/millettioid clade</taxon>
        <taxon>Phaseoleae</taxon>
        <taxon>Canavalia</taxon>
    </lineage>
</organism>
<dbReference type="Proteomes" id="UP001367508">
    <property type="component" value="Unassembled WGS sequence"/>
</dbReference>
<dbReference type="InterPro" id="IPR011990">
    <property type="entry name" value="TPR-like_helical_dom_sf"/>
</dbReference>
<reference evidence="4 5" key="1">
    <citation type="submission" date="2024-01" db="EMBL/GenBank/DDBJ databases">
        <title>The genomes of 5 underutilized Papilionoideae crops provide insights into root nodulation and disease resistanc.</title>
        <authorList>
            <person name="Jiang F."/>
        </authorList>
    </citation>
    <scope>NUCLEOTIDE SEQUENCE [LARGE SCALE GENOMIC DNA]</scope>
    <source>
        <strain evidence="4">LVBAO_FW01</strain>
        <tissue evidence="4">Leaves</tissue>
    </source>
</reference>
<dbReference type="Pfam" id="PF12854">
    <property type="entry name" value="PPR_1"/>
    <property type="match status" value="1"/>
</dbReference>
<dbReference type="NCBIfam" id="TIGR00756">
    <property type="entry name" value="PPR"/>
    <property type="match status" value="7"/>
</dbReference>
<sequence length="460" mass="52992">MATPKPISPFRLSSLLRSQKDPSLAFQLFLNPNPNPNPNDPRPFRYSLLSYDLIITKLGRAKMFPQMEQVLQLLQRQTRFQIPEPLFCHVISFYGRARLPARAIRMFLSIPSFRCTRTLKSFNSLLHALLTCHDFHTMEQFLSRVHEFGTPDACTYNILINACSLRGDAERALELFDEMRTRGVRPNVVTFGTLINLLCKNSRLREAVKVKEDMEMIFKLKPNAYVYTNLIKGVCEIGEFDWAFRMKDEMVRNNLRLDVVVYNTLISVLFKAGKKKEGFRVLEEMRKGGCKPDSVTCNVLIGEFCREGNFEEAYRVLDGMEGVKPDVFGYNVVIGWLCKEGKWKEANDLFQDMPRRRCIPDVVTYRTLFDGLCRWKQFAEAGLVLEEMIFKGFVPLSRSLNEFFCGLCHEGHFELLLTVLSGLGRGSFCNEDIWKTVVSLVCKSEKLPEPFELFDALVLT</sequence>
<feature type="repeat" description="PPR" evidence="3">
    <location>
        <begin position="361"/>
        <end position="395"/>
    </location>
</feature>
<feature type="repeat" description="PPR" evidence="3">
    <location>
        <begin position="152"/>
        <end position="186"/>
    </location>
</feature>
<keyword evidence="5" id="KW-1185">Reference proteome</keyword>
<evidence type="ECO:0000256" key="1">
    <source>
        <dbReference type="ARBA" id="ARBA00007626"/>
    </source>
</evidence>
<feature type="repeat" description="PPR" evidence="3">
    <location>
        <begin position="293"/>
        <end position="323"/>
    </location>
</feature>
<evidence type="ECO:0000256" key="3">
    <source>
        <dbReference type="PROSITE-ProRule" id="PRU00708"/>
    </source>
</evidence>
<dbReference type="PANTHER" id="PTHR47447:SF28">
    <property type="entry name" value="PENTACOTRIPEPTIDE-REPEAT REGION OF PRORP DOMAIN-CONTAINING PROTEIN"/>
    <property type="match status" value="1"/>
</dbReference>
<evidence type="ECO:0000256" key="2">
    <source>
        <dbReference type="ARBA" id="ARBA00022737"/>
    </source>
</evidence>
<evidence type="ECO:0008006" key="6">
    <source>
        <dbReference type="Google" id="ProtNLM"/>
    </source>
</evidence>
<name>A0AAN9K931_CANGL</name>
<dbReference type="AlphaFoldDB" id="A0AAN9K931"/>
<dbReference type="Pfam" id="PF13041">
    <property type="entry name" value="PPR_2"/>
    <property type="match status" value="3"/>
</dbReference>
<dbReference type="Gene3D" id="1.25.40.10">
    <property type="entry name" value="Tetratricopeptide repeat domain"/>
    <property type="match status" value="3"/>
</dbReference>
<keyword evidence="2" id="KW-0677">Repeat</keyword>
<evidence type="ECO:0000313" key="5">
    <source>
        <dbReference type="Proteomes" id="UP001367508"/>
    </source>
</evidence>
<feature type="repeat" description="PPR" evidence="3">
    <location>
        <begin position="326"/>
        <end position="360"/>
    </location>
</feature>
<feature type="repeat" description="PPR" evidence="3">
    <location>
        <begin position="223"/>
        <end position="257"/>
    </location>
</feature>
<feature type="repeat" description="PPR" evidence="3">
    <location>
        <begin position="187"/>
        <end position="217"/>
    </location>
</feature>
<comment type="similarity">
    <text evidence="1">Belongs to the PPR family. P subfamily.</text>
</comment>
<dbReference type="PROSITE" id="PS51375">
    <property type="entry name" value="PPR"/>
    <property type="match status" value="7"/>
</dbReference>
<feature type="repeat" description="PPR" evidence="3">
    <location>
        <begin position="258"/>
        <end position="292"/>
    </location>
</feature>
<comment type="caution">
    <text evidence="4">The sequence shown here is derived from an EMBL/GenBank/DDBJ whole genome shotgun (WGS) entry which is preliminary data.</text>
</comment>
<protein>
    <recommendedName>
        <fullName evidence="6">Pentatricopeptide repeat-containing protein</fullName>
    </recommendedName>
</protein>
<dbReference type="EMBL" id="JAYMYQ010000009">
    <property type="protein sequence ID" value="KAK7313152.1"/>
    <property type="molecule type" value="Genomic_DNA"/>
</dbReference>
<dbReference type="InterPro" id="IPR002885">
    <property type="entry name" value="PPR_rpt"/>
</dbReference>
<dbReference type="PANTHER" id="PTHR47447">
    <property type="entry name" value="OS03G0856100 PROTEIN"/>
    <property type="match status" value="1"/>
</dbReference>